<reference evidence="4" key="1">
    <citation type="journal article" date="2022" name="Nat. Microbiol.">
        <title>Unique mobile elements and scalable gene flow at the prokaryote-eukaryote boundary revealed by circularized Asgard archaea genomes.</title>
        <authorList>
            <person name="Wu F."/>
            <person name="Speth D.R."/>
            <person name="Philosof A."/>
            <person name="Cremiere A."/>
            <person name="Narayanan A."/>
            <person name="Barco R.A."/>
            <person name="Connon S.A."/>
            <person name="Amend J.P."/>
            <person name="Antoshechkin I.A."/>
            <person name="Orphan V.J."/>
        </authorList>
    </citation>
    <scope>NUCLEOTIDE SEQUENCE</scope>
    <source>
        <strain evidence="4">PM71</strain>
    </source>
</reference>
<dbReference type="GO" id="GO:0016836">
    <property type="term" value="F:hydro-lyase activity"/>
    <property type="evidence" value="ECO:0007669"/>
    <property type="project" value="InterPro"/>
</dbReference>
<proteinExistence type="inferred from homology"/>
<name>A0A9Y1BJS3_9ARCH</name>
<evidence type="ECO:0000256" key="1">
    <source>
        <dbReference type="ARBA" id="ARBA00008876"/>
    </source>
</evidence>
<organism evidence="4">
    <name type="scientific">Candidatus Heimdallarchaeum aukensis</name>
    <dbReference type="NCBI Taxonomy" id="2876573"/>
    <lineage>
        <taxon>Archaea</taxon>
        <taxon>Promethearchaeati</taxon>
        <taxon>Candidatus Heimdallarchaeota</taxon>
        <taxon>Candidatus Heimdallarchaeia (ex Rinke et al. 2021) (nom. nud.)</taxon>
        <taxon>Candidatus Heimdallarchaeales</taxon>
        <taxon>Candidatus Heimdallarchaeaceae</taxon>
        <taxon>Candidatus Heimdallarchaeum</taxon>
    </lineage>
</organism>
<dbReference type="SUPFAM" id="SSF117457">
    <property type="entry name" value="FumA C-terminal domain-like"/>
    <property type="match status" value="1"/>
</dbReference>
<keyword evidence="2" id="KW-0456">Lyase</keyword>
<feature type="domain" description="Fe-S hydro-lyase tartrate dehydratase beta-type catalytic" evidence="3">
    <location>
        <begin position="5"/>
        <end position="181"/>
    </location>
</feature>
<dbReference type="PANTHER" id="PTHR43351:SF2">
    <property type="entry name" value="L(+)-TARTRATE DEHYDRATASE SUBUNIT BETA-RELATED"/>
    <property type="match status" value="1"/>
</dbReference>
<gene>
    <name evidence="4" type="ORF">K9W45_10785</name>
</gene>
<dbReference type="Proteomes" id="UP001201020">
    <property type="component" value="Chromosome"/>
</dbReference>
<comment type="similarity">
    <text evidence="1">Belongs to the class-I fumarase family.</text>
</comment>
<dbReference type="AlphaFoldDB" id="A0A9Y1BJS3"/>
<evidence type="ECO:0000256" key="2">
    <source>
        <dbReference type="ARBA" id="ARBA00023239"/>
    </source>
</evidence>
<evidence type="ECO:0000313" key="4">
    <source>
        <dbReference type="EMBL" id="UJG40313.1"/>
    </source>
</evidence>
<dbReference type="InterPro" id="IPR004647">
    <property type="entry name" value="Fe-S_hydro-lyase_TtdB-typ_cat"/>
</dbReference>
<dbReference type="Pfam" id="PF05683">
    <property type="entry name" value="Fumerase_C"/>
    <property type="match status" value="1"/>
</dbReference>
<dbReference type="EMBL" id="CP084166">
    <property type="protein sequence ID" value="UJG40313.1"/>
    <property type="molecule type" value="Genomic_DNA"/>
</dbReference>
<dbReference type="InterPro" id="IPR036660">
    <property type="entry name" value="Fe-S_hydroAse_TtdB_cat_sf"/>
</dbReference>
<dbReference type="Gene3D" id="3.20.130.10">
    <property type="entry name" value="Fe-S hydro-lyase, tartrate dehydratase beta-type, catalytic domain"/>
    <property type="match status" value="1"/>
</dbReference>
<accession>A0A9Y1BJS3</accession>
<dbReference type="PANTHER" id="PTHR43351">
    <property type="entry name" value="L(+)-TARTRATE DEHYDRATASE SUBUNIT BETA"/>
    <property type="match status" value="1"/>
</dbReference>
<protein>
    <submittedName>
        <fullName evidence="4">FumA C-terminus/TtdB family hydratase beta subunit</fullName>
    </submittedName>
</protein>
<evidence type="ECO:0000259" key="3">
    <source>
        <dbReference type="Pfam" id="PF05683"/>
    </source>
</evidence>
<dbReference type="NCBIfam" id="TIGR00723">
    <property type="entry name" value="ttdB_fumA_fumB"/>
    <property type="match status" value="1"/>
</dbReference>
<sequence>MAEFHLTTPIHPEKLEEIKVGDIVYITGTVITARDEAHLKALELHKEGKKPPVDFKGNGLFHCGPVMKKNEDGSWTVVAAGPTTSARMEIFQDKFIKAFHPGIIIGKGGMMERTAKACQEEKCIYGYFTGGAALLAADRIKEVKDVFWLEELGMPECLWVYQVENFGPLTVTIDVHGGNLTEDSKKNIMKNKEKILEEMK</sequence>